<comment type="caution">
    <text evidence="13">The sequence shown here is derived from an EMBL/GenBank/DDBJ whole genome shotgun (WGS) entry which is preliminary data.</text>
</comment>
<accession>A0ABV7RHI2</accession>
<dbReference type="PIRSF" id="PIRSF004862">
    <property type="entry name" value="FliF"/>
    <property type="match status" value="1"/>
</dbReference>
<dbReference type="InterPro" id="IPR006182">
    <property type="entry name" value="FliF_N_dom"/>
</dbReference>
<evidence type="ECO:0000256" key="3">
    <source>
        <dbReference type="ARBA" id="ARBA00007971"/>
    </source>
</evidence>
<dbReference type="EMBL" id="JBHRXN010000032">
    <property type="protein sequence ID" value="MFC3533460.1"/>
    <property type="molecule type" value="Genomic_DNA"/>
</dbReference>
<proteinExistence type="inferred from homology"/>
<gene>
    <name evidence="13" type="primary">fliF</name>
    <name evidence="13" type="ORF">ACFOLG_14865</name>
</gene>
<dbReference type="Pfam" id="PF08345">
    <property type="entry name" value="YscJ_FliF_C"/>
    <property type="match status" value="1"/>
</dbReference>
<evidence type="ECO:0000256" key="4">
    <source>
        <dbReference type="ARBA" id="ARBA00022475"/>
    </source>
</evidence>
<keyword evidence="13" id="KW-0282">Flagellum</keyword>
<keyword evidence="7 10" id="KW-0472">Membrane</keyword>
<dbReference type="PRINTS" id="PR01009">
    <property type="entry name" value="FLGMRINGFLIF"/>
</dbReference>
<evidence type="ECO:0000256" key="9">
    <source>
        <dbReference type="PIRNR" id="PIRNR004862"/>
    </source>
</evidence>
<comment type="function">
    <text evidence="9">The M ring may be actively involved in energy transduction.</text>
</comment>
<feature type="transmembrane region" description="Helical" evidence="10">
    <location>
        <begin position="436"/>
        <end position="455"/>
    </location>
</feature>
<keyword evidence="13" id="KW-0966">Cell projection</keyword>
<evidence type="ECO:0000256" key="1">
    <source>
        <dbReference type="ARBA" id="ARBA00004117"/>
    </source>
</evidence>
<keyword evidence="14" id="KW-1185">Reference proteome</keyword>
<evidence type="ECO:0000256" key="5">
    <source>
        <dbReference type="ARBA" id="ARBA00022692"/>
    </source>
</evidence>
<sequence length="557" mass="59643">MINTLKSRVGRIASARGLMAPSALRMLLPMLLLAAGITALAMMYLWHDDARYKPVFGAQERVPAADMMAVLDAEQIRYRIHPASGQVLVPEDELGRVRMLLAGKGVVAKLPDGLELVDKNDPLGVSQFVQDVRFRRGLEGELAQSIMALGPVANARVHLSLARSSSFVSSDGEKSSASVMLNLKPGQQLNAEQTLAVINLVSGSVASLEPARVTVVDQDGNFLSAHVDTSEGVAGLAGGSDAASRFRNDTLRNVRELLAPTLGDNNFKVSVTADIDNDRVEETREQYGEAPKVTNEAVRDEQDQEPLALGVPGSLSNRPVTIEASAPAGAAPNVSRKNASTRQYAYDRTITQVKRSRGALKRLSVAVVLNNGAAPTPASGWTPAQLANIDRILRNGLGLDAVRGDKLVVSSLNFPPREAPLPWWQERSTVESGVSYGASALLLLLGWLLLVRPLFKLMRQWLATRQQQVELNEIAMAPQAALAAPQDSGDELLAAKPAATLAAPAAAALPMVPLLENYDLPPAGSSVDVLVDHLKTLAGKEPERVAEVVKQWVQKRG</sequence>
<feature type="domain" description="Flagellar M-ring N-terminal" evidence="11">
    <location>
        <begin position="51"/>
        <end position="224"/>
    </location>
</feature>
<evidence type="ECO:0000256" key="7">
    <source>
        <dbReference type="ARBA" id="ARBA00023136"/>
    </source>
</evidence>
<dbReference type="Pfam" id="PF01514">
    <property type="entry name" value="YscJ_FliF"/>
    <property type="match status" value="1"/>
</dbReference>
<dbReference type="InterPro" id="IPR045851">
    <property type="entry name" value="AMP-bd_C_sf"/>
</dbReference>
<keyword evidence="6 10" id="KW-1133">Transmembrane helix</keyword>
<comment type="subcellular location">
    <subcellularLocation>
        <location evidence="1 9">Bacterial flagellum basal body</location>
    </subcellularLocation>
    <subcellularLocation>
        <location evidence="2">Cell membrane</location>
        <topology evidence="2">Multi-pass membrane protein</topology>
    </subcellularLocation>
</comment>
<evidence type="ECO:0000313" key="13">
    <source>
        <dbReference type="EMBL" id="MFC3533460.1"/>
    </source>
</evidence>
<evidence type="ECO:0000313" key="14">
    <source>
        <dbReference type="Proteomes" id="UP001595741"/>
    </source>
</evidence>
<dbReference type="PANTHER" id="PTHR30046:SF0">
    <property type="entry name" value="FLAGELLAR M-RING PROTEIN"/>
    <property type="match status" value="1"/>
</dbReference>
<evidence type="ECO:0000259" key="12">
    <source>
        <dbReference type="Pfam" id="PF08345"/>
    </source>
</evidence>
<dbReference type="InterPro" id="IPR013556">
    <property type="entry name" value="Flag_M-ring_C"/>
</dbReference>
<name>A0ABV7RHI2_9NEIS</name>
<dbReference type="InterPro" id="IPR043427">
    <property type="entry name" value="YscJ/FliF"/>
</dbReference>
<evidence type="ECO:0000256" key="2">
    <source>
        <dbReference type="ARBA" id="ARBA00004651"/>
    </source>
</evidence>
<organism evidence="13 14">
    <name type="scientific">Vogesella facilis</name>
    <dbReference type="NCBI Taxonomy" id="1655232"/>
    <lineage>
        <taxon>Bacteria</taxon>
        <taxon>Pseudomonadati</taxon>
        <taxon>Pseudomonadota</taxon>
        <taxon>Betaproteobacteria</taxon>
        <taxon>Neisseriales</taxon>
        <taxon>Chromobacteriaceae</taxon>
        <taxon>Vogesella</taxon>
    </lineage>
</organism>
<evidence type="ECO:0000259" key="11">
    <source>
        <dbReference type="Pfam" id="PF01514"/>
    </source>
</evidence>
<keyword evidence="5 10" id="KW-0812">Transmembrane</keyword>
<comment type="similarity">
    <text evidence="3 9">Belongs to the FliF family.</text>
</comment>
<dbReference type="PANTHER" id="PTHR30046">
    <property type="entry name" value="FLAGELLAR M-RING PROTEIN"/>
    <property type="match status" value="1"/>
</dbReference>
<feature type="transmembrane region" description="Helical" evidence="10">
    <location>
        <begin position="26"/>
        <end position="46"/>
    </location>
</feature>
<dbReference type="NCBIfam" id="TIGR00206">
    <property type="entry name" value="fliF"/>
    <property type="match status" value="1"/>
</dbReference>
<evidence type="ECO:0000256" key="8">
    <source>
        <dbReference type="ARBA" id="ARBA00023143"/>
    </source>
</evidence>
<dbReference type="InterPro" id="IPR000067">
    <property type="entry name" value="FlgMring_FliF"/>
</dbReference>
<feature type="domain" description="Flagellar M-ring C-terminal" evidence="12">
    <location>
        <begin position="258"/>
        <end position="414"/>
    </location>
</feature>
<evidence type="ECO:0000256" key="10">
    <source>
        <dbReference type="SAM" id="Phobius"/>
    </source>
</evidence>
<protein>
    <recommendedName>
        <fullName evidence="9">Flagellar M-ring protein</fullName>
    </recommendedName>
</protein>
<reference evidence="14" key="1">
    <citation type="journal article" date="2019" name="Int. J. Syst. Evol. Microbiol.">
        <title>The Global Catalogue of Microorganisms (GCM) 10K type strain sequencing project: providing services to taxonomists for standard genome sequencing and annotation.</title>
        <authorList>
            <consortium name="The Broad Institute Genomics Platform"/>
            <consortium name="The Broad Institute Genome Sequencing Center for Infectious Disease"/>
            <person name="Wu L."/>
            <person name="Ma J."/>
        </authorList>
    </citation>
    <scope>NUCLEOTIDE SEQUENCE [LARGE SCALE GENOMIC DNA]</scope>
    <source>
        <strain evidence="14">KCTC 42742</strain>
    </source>
</reference>
<keyword evidence="8 9" id="KW-0975">Bacterial flagellum</keyword>
<dbReference type="Gene3D" id="3.30.300.30">
    <property type="match status" value="1"/>
</dbReference>
<dbReference type="Proteomes" id="UP001595741">
    <property type="component" value="Unassembled WGS sequence"/>
</dbReference>
<evidence type="ECO:0000256" key="6">
    <source>
        <dbReference type="ARBA" id="ARBA00022989"/>
    </source>
</evidence>
<keyword evidence="13" id="KW-0969">Cilium</keyword>
<dbReference type="RefSeq" id="WP_386093197.1">
    <property type="nucleotide sequence ID" value="NZ_JBHRXN010000032.1"/>
</dbReference>
<keyword evidence="4" id="KW-1003">Cell membrane</keyword>